<reference evidence="1" key="2">
    <citation type="submission" date="2020-09" db="EMBL/GenBank/DDBJ databases">
        <authorList>
            <person name="Sun Q."/>
            <person name="Zhou Y."/>
        </authorList>
    </citation>
    <scope>NUCLEOTIDE SEQUENCE</scope>
    <source>
        <strain evidence="1">CGMCC 4.7403</strain>
    </source>
</reference>
<accession>A0A919LA83</accession>
<organism evidence="1 2">
    <name type="scientific">Streptomyces capitiformicae</name>
    <dbReference type="NCBI Taxonomy" id="2014920"/>
    <lineage>
        <taxon>Bacteria</taxon>
        <taxon>Bacillati</taxon>
        <taxon>Actinomycetota</taxon>
        <taxon>Actinomycetes</taxon>
        <taxon>Kitasatosporales</taxon>
        <taxon>Streptomycetaceae</taxon>
        <taxon>Streptomyces</taxon>
    </lineage>
</organism>
<reference evidence="1" key="1">
    <citation type="journal article" date="2014" name="Int. J. Syst. Evol. Microbiol.">
        <title>Complete genome sequence of Corynebacterium casei LMG S-19264T (=DSM 44701T), isolated from a smear-ripened cheese.</title>
        <authorList>
            <consortium name="US DOE Joint Genome Institute (JGI-PGF)"/>
            <person name="Walter F."/>
            <person name="Albersmeier A."/>
            <person name="Kalinowski J."/>
            <person name="Ruckert C."/>
        </authorList>
    </citation>
    <scope>NUCLEOTIDE SEQUENCE</scope>
    <source>
        <strain evidence="1">CGMCC 4.7403</strain>
    </source>
</reference>
<comment type="caution">
    <text evidence="1">The sequence shown here is derived from an EMBL/GenBank/DDBJ whole genome shotgun (WGS) entry which is preliminary data.</text>
</comment>
<name>A0A919LA83_9ACTN</name>
<dbReference type="AlphaFoldDB" id="A0A919LA83"/>
<dbReference type="Proteomes" id="UP000603227">
    <property type="component" value="Unassembled WGS sequence"/>
</dbReference>
<evidence type="ECO:0000313" key="1">
    <source>
        <dbReference type="EMBL" id="GHH87926.1"/>
    </source>
</evidence>
<keyword evidence="2" id="KW-1185">Reference proteome</keyword>
<proteinExistence type="predicted"/>
<evidence type="ECO:0000313" key="2">
    <source>
        <dbReference type="Proteomes" id="UP000603227"/>
    </source>
</evidence>
<protein>
    <submittedName>
        <fullName evidence="1">Uncharacterized protein</fullName>
    </submittedName>
</protein>
<sequence>MTRPISALDVPLARLEADLQALAAQRLAAGVAAEFRHQLDPADHAFAALACACPNGCSCEADYPGWTPTTKEKTS</sequence>
<dbReference type="RefSeq" id="WP_189783057.1">
    <property type="nucleotide sequence ID" value="NZ_BNAT01000009.1"/>
</dbReference>
<gene>
    <name evidence="1" type="ORF">GCM10017771_31110</name>
</gene>
<dbReference type="EMBL" id="BNAT01000009">
    <property type="protein sequence ID" value="GHH87926.1"/>
    <property type="molecule type" value="Genomic_DNA"/>
</dbReference>